<evidence type="ECO:0000313" key="3">
    <source>
        <dbReference type="Proteomes" id="UP001139502"/>
    </source>
</evidence>
<protein>
    <submittedName>
        <fullName evidence="2">Uncharacterized protein</fullName>
    </submittedName>
</protein>
<keyword evidence="1" id="KW-0812">Transmembrane</keyword>
<evidence type="ECO:0000313" key="2">
    <source>
        <dbReference type="EMBL" id="MCP3424573.1"/>
    </source>
</evidence>
<proteinExistence type="predicted"/>
<evidence type="ECO:0000256" key="1">
    <source>
        <dbReference type="SAM" id="Phobius"/>
    </source>
</evidence>
<sequence length="122" mass="14103">MPWWFWVLLWTCLVAVSAAILLLLAWRTGSRFFATLREVGILGEDMGDRWEKGSQEIAQTIRRAPVPGVLVPVRQASEEYVRGRSTRQKRKVAQRIARRDRLGQPQRIGDLRYGARKGNDVW</sequence>
<name>A0A9X2HHW3_9MICC</name>
<accession>A0A9X2HHW3</accession>
<organism evidence="2 3">
    <name type="scientific">Rothia santali</name>
    <dbReference type="NCBI Taxonomy" id="2949643"/>
    <lineage>
        <taxon>Bacteria</taxon>
        <taxon>Bacillati</taxon>
        <taxon>Actinomycetota</taxon>
        <taxon>Actinomycetes</taxon>
        <taxon>Micrococcales</taxon>
        <taxon>Micrococcaceae</taxon>
        <taxon>Rothia</taxon>
    </lineage>
</organism>
<reference evidence="2" key="1">
    <citation type="submission" date="2022-06" db="EMBL/GenBank/DDBJ databases">
        <title>Rothia sp. isolated from sandalwood seedling.</title>
        <authorList>
            <person name="Tuikhar N."/>
            <person name="Kirdat K."/>
            <person name="Thorat V."/>
            <person name="Swetha P."/>
            <person name="Padma S."/>
            <person name="Sundararaj R."/>
            <person name="Yadav A."/>
        </authorList>
    </citation>
    <scope>NUCLEOTIDE SEQUENCE</scope>
    <source>
        <strain evidence="2">AR01</strain>
    </source>
</reference>
<dbReference type="EMBL" id="JANAFB010000001">
    <property type="protein sequence ID" value="MCP3424573.1"/>
    <property type="molecule type" value="Genomic_DNA"/>
</dbReference>
<dbReference type="RefSeq" id="WP_254164234.1">
    <property type="nucleotide sequence ID" value="NZ_JANAFB010000001.1"/>
</dbReference>
<feature type="transmembrane region" description="Helical" evidence="1">
    <location>
        <begin position="6"/>
        <end position="26"/>
    </location>
</feature>
<dbReference type="Proteomes" id="UP001139502">
    <property type="component" value="Unassembled WGS sequence"/>
</dbReference>
<keyword evidence="3" id="KW-1185">Reference proteome</keyword>
<comment type="caution">
    <text evidence="2">The sequence shown here is derived from an EMBL/GenBank/DDBJ whole genome shotgun (WGS) entry which is preliminary data.</text>
</comment>
<dbReference type="AlphaFoldDB" id="A0A9X2HHW3"/>
<keyword evidence="1" id="KW-0472">Membrane</keyword>
<keyword evidence="1" id="KW-1133">Transmembrane helix</keyword>
<gene>
    <name evidence="2" type="ORF">NBM05_00600</name>
</gene>